<accession>A0A7V7KVE8</accession>
<evidence type="ECO:0000256" key="1">
    <source>
        <dbReference type="ARBA" id="ARBA00004167"/>
    </source>
</evidence>
<protein>
    <recommendedName>
        <fullName evidence="9">Sec-independent protein translocase protein TatB</fullName>
    </recommendedName>
</protein>
<feature type="transmembrane region" description="Helical" evidence="11">
    <location>
        <begin position="6"/>
        <end position="25"/>
    </location>
</feature>
<keyword evidence="3 9" id="KW-1003">Cell membrane</keyword>
<evidence type="ECO:0000256" key="11">
    <source>
        <dbReference type="SAM" id="Phobius"/>
    </source>
</evidence>
<feature type="region of interest" description="Disordered" evidence="10">
    <location>
        <begin position="56"/>
        <end position="148"/>
    </location>
</feature>
<feature type="compositionally biased region" description="Basic and acidic residues" evidence="10">
    <location>
        <begin position="56"/>
        <end position="84"/>
    </location>
</feature>
<dbReference type="PANTHER" id="PTHR33162:SF1">
    <property type="entry name" value="SEC-INDEPENDENT PROTEIN TRANSLOCASE PROTEIN TATA, CHLOROPLASTIC"/>
    <property type="match status" value="1"/>
</dbReference>
<evidence type="ECO:0000256" key="8">
    <source>
        <dbReference type="ARBA" id="ARBA00023136"/>
    </source>
</evidence>
<evidence type="ECO:0000313" key="13">
    <source>
        <dbReference type="Proteomes" id="UP000463138"/>
    </source>
</evidence>
<comment type="function">
    <text evidence="9">Part of the twin-arginine translocation (Tat) system that transports large folded proteins containing a characteristic twin-arginine motif in their signal peptide across membranes. Together with TatC, TatB is part of a receptor directly interacting with Tat signal peptides. TatB may form an oligomeric binding site that transiently accommodates folded Tat precursor proteins before their translocation.</text>
</comment>
<gene>
    <name evidence="9 12" type="primary">tatB</name>
    <name evidence="12" type="ORF">DT594_10945</name>
</gene>
<keyword evidence="8 9" id="KW-0472">Membrane</keyword>
<dbReference type="NCBIfam" id="TIGR01410">
    <property type="entry name" value="tatB"/>
    <property type="match status" value="1"/>
</dbReference>
<keyword evidence="5 9" id="KW-0653">Protein transport</keyword>
<evidence type="ECO:0000256" key="3">
    <source>
        <dbReference type="ARBA" id="ARBA00022475"/>
    </source>
</evidence>
<dbReference type="Proteomes" id="UP000463138">
    <property type="component" value="Unassembled WGS sequence"/>
</dbReference>
<dbReference type="RefSeq" id="WP_149332709.1">
    <property type="nucleotide sequence ID" value="NZ_QOVF01000003.1"/>
</dbReference>
<evidence type="ECO:0000256" key="2">
    <source>
        <dbReference type="ARBA" id="ARBA00022448"/>
    </source>
</evidence>
<dbReference type="Pfam" id="PF02416">
    <property type="entry name" value="TatA_B_E"/>
    <property type="match status" value="1"/>
</dbReference>
<evidence type="ECO:0000256" key="5">
    <source>
        <dbReference type="ARBA" id="ARBA00022927"/>
    </source>
</evidence>
<name>A0A7V7KVE8_9GAMM</name>
<comment type="subcellular location">
    <subcellularLocation>
        <location evidence="9">Cell membrane</location>
        <topology evidence="9">Single-pass membrane protein</topology>
    </subcellularLocation>
    <subcellularLocation>
        <location evidence="1">Membrane</location>
        <topology evidence="1">Single-pass membrane protein</topology>
    </subcellularLocation>
</comment>
<reference evidence="12 13" key="1">
    <citation type="submission" date="2018-07" db="EMBL/GenBank/DDBJ databases">
        <title>Pseudomonas laoshanensis sp. nov., isolated from soil.</title>
        <authorList>
            <person name="Sun J."/>
            <person name="Yu L."/>
            <person name="Wang M."/>
            <person name="Zhang C."/>
        </authorList>
    </citation>
    <scope>NUCLEOTIDE SEQUENCE [LARGE SCALE GENOMIC DNA]</scope>
    <source>
        <strain evidence="12 13">Y22</strain>
    </source>
</reference>
<feature type="compositionally biased region" description="Polar residues" evidence="10">
    <location>
        <begin position="91"/>
        <end position="108"/>
    </location>
</feature>
<comment type="similarity">
    <text evidence="9">Belongs to the TatB family.</text>
</comment>
<evidence type="ECO:0000256" key="6">
    <source>
        <dbReference type="ARBA" id="ARBA00022989"/>
    </source>
</evidence>
<keyword evidence="4 9" id="KW-0812">Transmembrane</keyword>
<evidence type="ECO:0000256" key="7">
    <source>
        <dbReference type="ARBA" id="ARBA00023010"/>
    </source>
</evidence>
<dbReference type="GO" id="GO:0043953">
    <property type="term" value="P:protein transport by the Tat complex"/>
    <property type="evidence" value="ECO:0007669"/>
    <property type="project" value="UniProtKB-UniRule"/>
</dbReference>
<keyword evidence="7 9" id="KW-0811">Translocation</keyword>
<dbReference type="PANTHER" id="PTHR33162">
    <property type="entry name" value="SEC-INDEPENDENT PROTEIN TRANSLOCASE PROTEIN TATA, CHLOROPLASTIC"/>
    <property type="match status" value="1"/>
</dbReference>
<dbReference type="InterPro" id="IPR018448">
    <property type="entry name" value="TatB"/>
</dbReference>
<evidence type="ECO:0000313" key="12">
    <source>
        <dbReference type="EMBL" id="KAA0693839.1"/>
    </source>
</evidence>
<sequence length="148" mass="16055">MFDVSFLELLVIAVIALVVLGPERLPGFIRTVGLMIGRAKRGFADVRAQVEREIGADEIRQQLHNEKIMSSLEKKGGKDQDKNLGKPVSNVKRNSSESVTATDQTTAAVSDEQPALQPTDPVSTADHPGTLDNPNVPAAEPQTPHHER</sequence>
<evidence type="ECO:0000256" key="10">
    <source>
        <dbReference type="SAM" id="MobiDB-lite"/>
    </source>
</evidence>
<dbReference type="AlphaFoldDB" id="A0A7V7KVE8"/>
<keyword evidence="6 9" id="KW-1133">Transmembrane helix</keyword>
<dbReference type="OrthoDB" id="9816005at2"/>
<dbReference type="InterPro" id="IPR003369">
    <property type="entry name" value="TatA/B/E"/>
</dbReference>
<dbReference type="EMBL" id="QOVF01000003">
    <property type="protein sequence ID" value="KAA0693839.1"/>
    <property type="molecule type" value="Genomic_DNA"/>
</dbReference>
<comment type="subunit">
    <text evidence="9">The Tat system comprises two distinct complexes: a TatABC complex, containing multiple copies of TatA, TatB and TatC subunits, and a separate TatA complex, containing only TatA subunits. Substrates initially bind to the TatABC complex, which probably triggers association of the separate TatA complex to form the active translocon.</text>
</comment>
<dbReference type="GO" id="GO:0008320">
    <property type="term" value="F:protein transmembrane transporter activity"/>
    <property type="evidence" value="ECO:0007669"/>
    <property type="project" value="UniProtKB-UniRule"/>
</dbReference>
<dbReference type="HAMAP" id="MF_00237">
    <property type="entry name" value="TatB"/>
    <property type="match status" value="1"/>
</dbReference>
<comment type="caution">
    <text evidence="12">The sequence shown here is derived from an EMBL/GenBank/DDBJ whole genome shotgun (WGS) entry which is preliminary data.</text>
</comment>
<keyword evidence="2 9" id="KW-0813">Transport</keyword>
<proteinExistence type="inferred from homology"/>
<dbReference type="Gene3D" id="1.20.5.3310">
    <property type="match status" value="1"/>
</dbReference>
<dbReference type="GO" id="GO:0033281">
    <property type="term" value="C:TAT protein transport complex"/>
    <property type="evidence" value="ECO:0007669"/>
    <property type="project" value="UniProtKB-UniRule"/>
</dbReference>
<organism evidence="12 13">
    <name type="scientific">Halopseudomonas laoshanensis</name>
    <dbReference type="NCBI Taxonomy" id="2268758"/>
    <lineage>
        <taxon>Bacteria</taxon>
        <taxon>Pseudomonadati</taxon>
        <taxon>Pseudomonadota</taxon>
        <taxon>Gammaproteobacteria</taxon>
        <taxon>Pseudomonadales</taxon>
        <taxon>Pseudomonadaceae</taxon>
        <taxon>Halopseudomonas</taxon>
    </lineage>
</organism>
<keyword evidence="13" id="KW-1185">Reference proteome</keyword>
<evidence type="ECO:0000256" key="4">
    <source>
        <dbReference type="ARBA" id="ARBA00022692"/>
    </source>
</evidence>
<dbReference type="PRINTS" id="PR01506">
    <property type="entry name" value="TATBPROTEIN"/>
</dbReference>
<evidence type="ECO:0000256" key="9">
    <source>
        <dbReference type="HAMAP-Rule" id="MF_00237"/>
    </source>
</evidence>